<feature type="region of interest" description="Disordered" evidence="1">
    <location>
        <begin position="1"/>
        <end position="66"/>
    </location>
</feature>
<gene>
    <name evidence="2" type="ORF">Taro_041726</name>
</gene>
<dbReference type="InterPro" id="IPR029033">
    <property type="entry name" value="His_PPase_superfam"/>
</dbReference>
<evidence type="ECO:0000313" key="3">
    <source>
        <dbReference type="Proteomes" id="UP000652761"/>
    </source>
</evidence>
<feature type="compositionally biased region" description="Low complexity" evidence="1">
    <location>
        <begin position="1"/>
        <end position="11"/>
    </location>
</feature>
<protein>
    <submittedName>
        <fullName evidence="2">Uncharacterized protein</fullName>
    </submittedName>
</protein>
<name>A0A843WWP0_COLES</name>
<dbReference type="PANTHER" id="PTHR46192">
    <property type="entry name" value="BROAD-RANGE ACID PHOSPHATASE DET1"/>
    <property type="match status" value="1"/>
</dbReference>
<dbReference type="Proteomes" id="UP000652761">
    <property type="component" value="Unassembled WGS sequence"/>
</dbReference>
<reference evidence="2" key="1">
    <citation type="submission" date="2017-07" db="EMBL/GenBank/DDBJ databases">
        <title>Taro Niue Genome Assembly and Annotation.</title>
        <authorList>
            <person name="Atibalentja N."/>
            <person name="Keating K."/>
            <person name="Fields C.J."/>
        </authorList>
    </citation>
    <scope>NUCLEOTIDE SEQUENCE</scope>
    <source>
        <strain evidence="2">Niue_2</strain>
        <tissue evidence="2">Leaf</tissue>
    </source>
</reference>
<keyword evidence="3" id="KW-1185">Reference proteome</keyword>
<dbReference type="InterPro" id="IPR052765">
    <property type="entry name" value="PGM-Related"/>
</dbReference>
<proteinExistence type="predicted"/>
<organism evidence="2 3">
    <name type="scientific">Colocasia esculenta</name>
    <name type="common">Wild taro</name>
    <name type="synonym">Arum esculentum</name>
    <dbReference type="NCBI Taxonomy" id="4460"/>
    <lineage>
        <taxon>Eukaryota</taxon>
        <taxon>Viridiplantae</taxon>
        <taxon>Streptophyta</taxon>
        <taxon>Embryophyta</taxon>
        <taxon>Tracheophyta</taxon>
        <taxon>Spermatophyta</taxon>
        <taxon>Magnoliopsida</taxon>
        <taxon>Liliopsida</taxon>
        <taxon>Araceae</taxon>
        <taxon>Aroideae</taxon>
        <taxon>Colocasieae</taxon>
        <taxon>Colocasia</taxon>
    </lineage>
</organism>
<sequence length="151" mass="16964">MPGGNRYARARAGGGRAEPARGRRPFAEVPAEADHPGAPRGEPGQPGYRGLHHHPLTTASPSPPPGVRQACEAGCRIRDVLASSCSPNWKVYFYVSPYERTLSTLRELGRAFPRRRILGVREQDFSNFQVERMHVIKETCELFGRFFFRFP</sequence>
<dbReference type="SUPFAM" id="SSF53254">
    <property type="entry name" value="Phosphoglycerate mutase-like"/>
    <property type="match status" value="1"/>
</dbReference>
<evidence type="ECO:0000313" key="2">
    <source>
        <dbReference type="EMBL" id="MQM08875.1"/>
    </source>
</evidence>
<dbReference type="Gene3D" id="3.40.50.1240">
    <property type="entry name" value="Phosphoglycerate mutase-like"/>
    <property type="match status" value="1"/>
</dbReference>
<dbReference type="OrthoDB" id="10261749at2759"/>
<dbReference type="AlphaFoldDB" id="A0A843WWP0"/>
<evidence type="ECO:0000256" key="1">
    <source>
        <dbReference type="SAM" id="MobiDB-lite"/>
    </source>
</evidence>
<dbReference type="EMBL" id="NMUH01004227">
    <property type="protein sequence ID" value="MQM08875.1"/>
    <property type="molecule type" value="Genomic_DNA"/>
</dbReference>
<comment type="caution">
    <text evidence="2">The sequence shown here is derived from an EMBL/GenBank/DDBJ whole genome shotgun (WGS) entry which is preliminary data.</text>
</comment>
<accession>A0A843WWP0</accession>